<evidence type="ECO:0000313" key="3">
    <source>
        <dbReference type="Proteomes" id="UP000266745"/>
    </source>
</evidence>
<feature type="domain" description="YtkA-like" evidence="1">
    <location>
        <begin position="42"/>
        <end position="129"/>
    </location>
</feature>
<dbReference type="InterPro" id="IPR013783">
    <property type="entry name" value="Ig-like_fold"/>
</dbReference>
<dbReference type="OrthoDB" id="12172at2157"/>
<sequence>MKQIHGVLLLTVVLSTVFFAFAASQNSEAQSMMGMCSMMNKAPKDVTIKPASSQIVKVGQEAAITLLIKDKTTNKPLLDAQVPIMIEHGSSMSTMDMMGSMISAEEIGQGKYQVKFTPDKKGVYTIHTHVIPDGKSMMSMMNNHMDVGVIAK</sequence>
<dbReference type="KEGG" id="tah:SU86_09505"/>
<name>A0A3G1BUG1_9ARCH</name>
<dbReference type="RefSeq" id="WP_048187551.1">
    <property type="nucleotide sequence ID" value="NZ_CP011097.1"/>
</dbReference>
<dbReference type="EMBL" id="CP011097">
    <property type="protein sequence ID" value="AKD44125.1"/>
    <property type="molecule type" value="Genomic_DNA"/>
</dbReference>
<gene>
    <name evidence="2" type="ORF">SU86_09505</name>
</gene>
<dbReference type="Gene3D" id="2.60.40.10">
    <property type="entry name" value="Immunoglobulins"/>
    <property type="match status" value="1"/>
</dbReference>
<organism evidence="2 3">
    <name type="scientific">Candidatus Nitrosotenuis cloacae</name>
    <dbReference type="NCBI Taxonomy" id="1603555"/>
    <lineage>
        <taxon>Archaea</taxon>
        <taxon>Nitrososphaerota</taxon>
        <taxon>Candidatus Nitrosotenuis</taxon>
    </lineage>
</organism>
<accession>A0A3G1BUG1</accession>
<evidence type="ECO:0000259" key="1">
    <source>
        <dbReference type="Pfam" id="PF13115"/>
    </source>
</evidence>
<evidence type="ECO:0000313" key="2">
    <source>
        <dbReference type="EMBL" id="AKD44125.1"/>
    </source>
</evidence>
<dbReference type="InterPro" id="IPR032693">
    <property type="entry name" value="YtkA-like_dom"/>
</dbReference>
<dbReference type="STRING" id="1603555.SU86_09505"/>
<keyword evidence="3" id="KW-1185">Reference proteome</keyword>
<reference evidence="2 3" key="1">
    <citation type="journal article" date="2016" name="Sci. Rep.">
        <title>A novel ammonia-oxidizing archaeon from wastewater treatment plant: Its enrichment, physiological and genomic characteristics.</title>
        <authorList>
            <person name="Li Y."/>
            <person name="Ding K."/>
            <person name="Wen X."/>
            <person name="Zhang B."/>
            <person name="Shen B."/>
            <person name="Yang Y."/>
        </authorList>
    </citation>
    <scope>NUCLEOTIDE SEQUENCE [LARGE SCALE GENOMIC DNA]</scope>
    <source>
        <strain evidence="2 3">SAT1</strain>
    </source>
</reference>
<proteinExistence type="predicted"/>
<dbReference type="GeneID" id="24874873"/>
<protein>
    <recommendedName>
        <fullName evidence="1">YtkA-like domain-containing protein</fullName>
    </recommendedName>
</protein>
<dbReference type="Pfam" id="PF13115">
    <property type="entry name" value="YtkA"/>
    <property type="match status" value="1"/>
</dbReference>
<dbReference type="AlphaFoldDB" id="A0A3G1BUG1"/>
<dbReference type="Proteomes" id="UP000266745">
    <property type="component" value="Chromosome"/>
</dbReference>